<feature type="transmembrane region" description="Helical" evidence="6">
    <location>
        <begin position="144"/>
        <end position="163"/>
    </location>
</feature>
<dbReference type="Pfam" id="PF00909">
    <property type="entry name" value="Ammonium_transp"/>
    <property type="match status" value="1"/>
</dbReference>
<feature type="transmembrane region" description="Helical" evidence="6">
    <location>
        <begin position="400"/>
        <end position="425"/>
    </location>
</feature>
<evidence type="ECO:0000256" key="2">
    <source>
        <dbReference type="ARBA" id="ARBA00011036"/>
    </source>
</evidence>
<reference evidence="8" key="1">
    <citation type="submission" date="2023-10" db="EMBL/GenBank/DDBJ databases">
        <title>Genome assembly of Pristionchus species.</title>
        <authorList>
            <person name="Yoshida K."/>
            <person name="Sommer R.J."/>
        </authorList>
    </citation>
    <scope>NUCLEOTIDE SEQUENCE</scope>
    <source>
        <strain evidence="8">RS0144</strain>
    </source>
</reference>
<dbReference type="Gene3D" id="1.10.3430.10">
    <property type="entry name" value="Ammonium transporter AmtB like domains"/>
    <property type="match status" value="1"/>
</dbReference>
<dbReference type="InterPro" id="IPR024041">
    <property type="entry name" value="NH4_transpt_AmtB-like_dom"/>
</dbReference>
<keyword evidence="9" id="KW-1185">Reference proteome</keyword>
<evidence type="ECO:0000256" key="6">
    <source>
        <dbReference type="SAM" id="Phobius"/>
    </source>
</evidence>
<dbReference type="GO" id="GO:0005886">
    <property type="term" value="C:plasma membrane"/>
    <property type="evidence" value="ECO:0007669"/>
    <property type="project" value="InterPro"/>
</dbReference>
<evidence type="ECO:0000256" key="3">
    <source>
        <dbReference type="ARBA" id="ARBA00022692"/>
    </source>
</evidence>
<protein>
    <recommendedName>
        <fullName evidence="7">Ammonium transporter AmtB-like domain-containing protein</fullName>
    </recommendedName>
</protein>
<evidence type="ECO:0000259" key="7">
    <source>
        <dbReference type="Pfam" id="PF00909"/>
    </source>
</evidence>
<evidence type="ECO:0000256" key="4">
    <source>
        <dbReference type="ARBA" id="ARBA00022989"/>
    </source>
</evidence>
<dbReference type="GO" id="GO:0097272">
    <property type="term" value="P:ammonium homeostasis"/>
    <property type="evidence" value="ECO:0007669"/>
    <property type="project" value="TreeGrafter"/>
</dbReference>
<evidence type="ECO:0000256" key="5">
    <source>
        <dbReference type="ARBA" id="ARBA00023136"/>
    </source>
</evidence>
<dbReference type="Proteomes" id="UP001432027">
    <property type="component" value="Unassembled WGS sequence"/>
</dbReference>
<keyword evidence="4 6" id="KW-1133">Transmembrane helix</keyword>
<feature type="domain" description="Ammonium transporter AmtB-like" evidence="7">
    <location>
        <begin position="41"/>
        <end position="432"/>
    </location>
</feature>
<feature type="transmembrane region" description="Helical" evidence="6">
    <location>
        <begin position="225"/>
        <end position="245"/>
    </location>
</feature>
<proteinExistence type="inferred from homology"/>
<feature type="transmembrane region" description="Helical" evidence="6">
    <location>
        <begin position="12"/>
        <end position="34"/>
    </location>
</feature>
<dbReference type="PANTHER" id="PTHR11730">
    <property type="entry name" value="AMMONIUM TRANSPORTER"/>
    <property type="match status" value="1"/>
</dbReference>
<dbReference type="PRINTS" id="PR00342">
    <property type="entry name" value="RHESUSRHD"/>
</dbReference>
<dbReference type="SUPFAM" id="SSF111352">
    <property type="entry name" value="Ammonium transporter"/>
    <property type="match status" value="1"/>
</dbReference>
<organism evidence="8 9">
    <name type="scientific">Pristionchus entomophagus</name>
    <dbReference type="NCBI Taxonomy" id="358040"/>
    <lineage>
        <taxon>Eukaryota</taxon>
        <taxon>Metazoa</taxon>
        <taxon>Ecdysozoa</taxon>
        <taxon>Nematoda</taxon>
        <taxon>Chromadorea</taxon>
        <taxon>Rhabditida</taxon>
        <taxon>Rhabditina</taxon>
        <taxon>Diplogasteromorpha</taxon>
        <taxon>Diplogasteroidea</taxon>
        <taxon>Neodiplogasteridae</taxon>
        <taxon>Pristionchus</taxon>
    </lineage>
</organism>
<feature type="transmembrane region" description="Helical" evidence="6">
    <location>
        <begin position="257"/>
        <end position="276"/>
    </location>
</feature>
<name>A0AAV5SCJ2_9BILA</name>
<accession>A0AAV5SCJ2</accession>
<dbReference type="PANTHER" id="PTHR11730:SF114">
    <property type="entry name" value="AMMONIUM TRANSPORTER AMTB-LIKE DOMAIN-CONTAINING PROTEIN"/>
    <property type="match status" value="1"/>
</dbReference>
<dbReference type="EMBL" id="BTSX01000001">
    <property type="protein sequence ID" value="GMS79079.1"/>
    <property type="molecule type" value="Genomic_DNA"/>
</dbReference>
<keyword evidence="3 6" id="KW-0812">Transmembrane</keyword>
<dbReference type="AlphaFoldDB" id="A0AAV5SCJ2"/>
<feature type="non-terminal residue" evidence="8">
    <location>
        <position position="1"/>
    </location>
</feature>
<evidence type="ECO:0000256" key="1">
    <source>
        <dbReference type="ARBA" id="ARBA00004141"/>
    </source>
</evidence>
<dbReference type="InterPro" id="IPR002229">
    <property type="entry name" value="RhesusRHD"/>
</dbReference>
<comment type="similarity">
    <text evidence="2">Belongs to the ammonium transporter (TC 2.A.49) family. Rh subfamily.</text>
</comment>
<evidence type="ECO:0000313" key="9">
    <source>
        <dbReference type="Proteomes" id="UP001432027"/>
    </source>
</evidence>
<feature type="transmembrane region" description="Helical" evidence="6">
    <location>
        <begin position="350"/>
        <end position="369"/>
    </location>
</feature>
<dbReference type="FunFam" id="1.10.3430.10:FF:000021">
    <property type="entry name" value="RH (Rhesus) antigen Related"/>
    <property type="match status" value="1"/>
</dbReference>
<dbReference type="GO" id="GO:0008519">
    <property type="term" value="F:ammonium channel activity"/>
    <property type="evidence" value="ECO:0007669"/>
    <property type="project" value="InterPro"/>
</dbReference>
<feature type="transmembrane region" description="Helical" evidence="6">
    <location>
        <begin position="79"/>
        <end position="98"/>
    </location>
</feature>
<keyword evidence="5 6" id="KW-0472">Membrane</keyword>
<sequence>LQMPSLYQRRQFPVALCIFQIMFILAFSLCAHFNEHALPDNKSKVYVNTDYPLFQDIHVMSLVGFGFLMAFLKRYGFAAVSMNLLLCAFVSQWAMLLRGFLSQEFRESWSFTISIEEIMIADLSCTPILISMGALIGRFTPMQFVVMGFIETAVCTAVEYLIITVMHCNDGGRSLVIHAFGAYFGLAVSRTARKVRMISKRGTIRVVGEDAFDDNSEDGIDHSELFSMIGTLFLWIFFPSFNAAVQEPEDARIRAVINTYLSMTSCTVITFMLTSLTDRQGRFNMIHIQSSTLAGGVAIGSVANAILQPWHSLLIGGIAAIISVFGHTHLQPRLRKSFLGVTDTCGVHNLHGLPGILSGVCSIIIVLVYDPSYYGDSLYQIYPYFAGGEKQGDRDKYDQALFQALAIIIVFVSATVAGLITGCILRCSCVNQMSDPTGAHAENADRAGFYYGLPQDVLWRSMEMQREIQMRYRDHESNEIY</sequence>
<comment type="caution">
    <text evidence="8">The sequence shown here is derived from an EMBL/GenBank/DDBJ whole genome shotgun (WGS) entry which is preliminary data.</text>
</comment>
<feature type="transmembrane region" description="Helical" evidence="6">
    <location>
        <begin position="118"/>
        <end position="137"/>
    </location>
</feature>
<feature type="transmembrane region" description="Helical" evidence="6">
    <location>
        <begin position="54"/>
        <end position="72"/>
    </location>
</feature>
<evidence type="ECO:0000313" key="8">
    <source>
        <dbReference type="EMBL" id="GMS79079.1"/>
    </source>
</evidence>
<dbReference type="InterPro" id="IPR029020">
    <property type="entry name" value="Ammonium/urea_transptr"/>
</dbReference>
<feature type="transmembrane region" description="Helical" evidence="6">
    <location>
        <begin position="313"/>
        <end position="330"/>
    </location>
</feature>
<gene>
    <name evidence="8" type="ORF">PENTCL1PPCAC_1254</name>
</gene>
<comment type="subcellular location">
    <subcellularLocation>
        <location evidence="1">Membrane</location>
        <topology evidence="1">Multi-pass membrane protein</topology>
    </subcellularLocation>
</comment>